<name>A0AAJ6B4Z0_9SPHI</name>
<dbReference type="AlphaFoldDB" id="A0AAJ6B4Z0"/>
<dbReference type="Proteomes" id="UP001214530">
    <property type="component" value="Chromosome"/>
</dbReference>
<evidence type="ECO:0000256" key="1">
    <source>
        <dbReference type="SAM" id="SignalP"/>
    </source>
</evidence>
<feature type="signal peptide" evidence="1">
    <location>
        <begin position="1"/>
        <end position="21"/>
    </location>
</feature>
<dbReference type="EMBL" id="CP119313">
    <property type="protein sequence ID" value="WEK17640.1"/>
    <property type="molecule type" value="Genomic_DNA"/>
</dbReference>
<feature type="chain" id="PRO_5042462947" evidence="1">
    <location>
        <begin position="22"/>
        <end position="228"/>
    </location>
</feature>
<gene>
    <name evidence="2" type="ORF">P0Y49_12625</name>
</gene>
<reference evidence="2" key="1">
    <citation type="submission" date="2023-03" db="EMBL/GenBank/DDBJ databases">
        <title>Andean soil-derived lignocellulolytic bacterial consortium as a source of novel taxa and putative plastic-active enzymes.</title>
        <authorList>
            <person name="Diaz-Garcia L."/>
            <person name="Chuvochina M."/>
            <person name="Feuerriegel G."/>
            <person name="Bunk B."/>
            <person name="Sproer C."/>
            <person name="Streit W.R."/>
            <person name="Rodriguez L.M."/>
            <person name="Overmann J."/>
            <person name="Jimenez D.J."/>
        </authorList>
    </citation>
    <scope>NUCLEOTIDE SEQUENCE</scope>
    <source>
        <strain evidence="2">MAG 3858</strain>
    </source>
</reference>
<protein>
    <submittedName>
        <fullName evidence="2">DUF4998 domain-containing protein</fullName>
    </submittedName>
</protein>
<accession>A0AAJ6B4Z0</accession>
<sequence length="228" mass="25521">MRIAKNKLLFACILPLSFILACSKKVDYSDYLKQSEKIYPGRVEAITVMSGYKKAQVNSLLSSDPRVVKMRLFWNNRRDSIEVVVNEQDYSKVKSVNIPVIEEGMYTFEVITLDAMNHRSVSSQKNGQIYGEFYVGGLVNRVFKNKSIVNGSPALVWFSETDKDSPISGVRVTYPKAGGDSLTVFTPRLEDVTVMVNAAPTGTAKIRTAYLPENALETFYSAPVYIAY</sequence>
<dbReference type="Pfam" id="PF16389">
    <property type="entry name" value="DUF4998"/>
    <property type="match status" value="1"/>
</dbReference>
<proteinExistence type="predicted"/>
<organism evidence="2 3">
    <name type="scientific">Candidatus Pedobacter colombiensis</name>
    <dbReference type="NCBI Taxonomy" id="3121371"/>
    <lineage>
        <taxon>Bacteria</taxon>
        <taxon>Pseudomonadati</taxon>
        <taxon>Bacteroidota</taxon>
        <taxon>Sphingobacteriia</taxon>
        <taxon>Sphingobacteriales</taxon>
        <taxon>Sphingobacteriaceae</taxon>
        <taxon>Pedobacter</taxon>
    </lineage>
</organism>
<evidence type="ECO:0000313" key="3">
    <source>
        <dbReference type="Proteomes" id="UP001214530"/>
    </source>
</evidence>
<evidence type="ECO:0000313" key="2">
    <source>
        <dbReference type="EMBL" id="WEK17640.1"/>
    </source>
</evidence>
<dbReference type="PROSITE" id="PS51257">
    <property type="entry name" value="PROKAR_LIPOPROTEIN"/>
    <property type="match status" value="1"/>
</dbReference>
<keyword evidence="1" id="KW-0732">Signal</keyword>